<dbReference type="GO" id="GO:0005549">
    <property type="term" value="F:odorant binding"/>
    <property type="evidence" value="ECO:0007669"/>
    <property type="project" value="InterPro"/>
</dbReference>
<evidence type="ECO:0000256" key="2">
    <source>
        <dbReference type="ARBA" id="ARBA00022475"/>
    </source>
</evidence>
<evidence type="ECO:0000256" key="10">
    <source>
        <dbReference type="RuleBase" id="RU351113"/>
    </source>
</evidence>
<dbReference type="GO" id="GO:0004984">
    <property type="term" value="F:olfactory receptor activity"/>
    <property type="evidence" value="ECO:0007669"/>
    <property type="project" value="InterPro"/>
</dbReference>
<evidence type="ECO:0000256" key="5">
    <source>
        <dbReference type="ARBA" id="ARBA00022725"/>
    </source>
</evidence>
<evidence type="ECO:0000256" key="3">
    <source>
        <dbReference type="ARBA" id="ARBA00022606"/>
    </source>
</evidence>
<dbReference type="PANTHER" id="PTHR21137:SF35">
    <property type="entry name" value="ODORANT RECEPTOR 19A-RELATED"/>
    <property type="match status" value="1"/>
</dbReference>
<evidence type="ECO:0000256" key="4">
    <source>
        <dbReference type="ARBA" id="ARBA00022692"/>
    </source>
</evidence>
<protein>
    <recommendedName>
        <fullName evidence="10">Odorant receptor</fullName>
    </recommendedName>
</protein>
<keyword evidence="9 10" id="KW-0807">Transducer</keyword>
<keyword evidence="5 10" id="KW-0552">Olfaction</keyword>
<dbReference type="RefSeq" id="XP_034114906.2">
    <property type="nucleotide sequence ID" value="XM_034259015.2"/>
</dbReference>
<dbReference type="GO" id="GO:0005886">
    <property type="term" value="C:plasma membrane"/>
    <property type="evidence" value="ECO:0007669"/>
    <property type="project" value="UniProtKB-SubCell"/>
</dbReference>
<comment type="subcellular location">
    <subcellularLocation>
        <location evidence="1 10">Cell membrane</location>
        <topology evidence="1 10">Multi-pass membrane protein</topology>
    </subcellularLocation>
</comment>
<dbReference type="Pfam" id="PF02949">
    <property type="entry name" value="7tm_6"/>
    <property type="match status" value="1"/>
</dbReference>
<dbReference type="Proteomes" id="UP000515160">
    <property type="component" value="Chromosome 2R"/>
</dbReference>
<keyword evidence="2" id="KW-1003">Cell membrane</keyword>
<evidence type="ECO:0000256" key="1">
    <source>
        <dbReference type="ARBA" id="ARBA00004651"/>
    </source>
</evidence>
<gene>
    <name evidence="12" type="primary">LOC117574957</name>
</gene>
<feature type="transmembrane region" description="Helical" evidence="10">
    <location>
        <begin position="95"/>
        <end position="117"/>
    </location>
</feature>
<feature type="transmembrane region" description="Helical" evidence="10">
    <location>
        <begin position="137"/>
        <end position="155"/>
    </location>
</feature>
<dbReference type="GO" id="GO:0007165">
    <property type="term" value="P:signal transduction"/>
    <property type="evidence" value="ECO:0007669"/>
    <property type="project" value="UniProtKB-KW"/>
</dbReference>
<sequence length="355" mass="40394">MYKFVKYFLLSCALYLPIGLSITYITEFSTFSPGELFTSLQAGINSPGAFMKAVLAALNAWRFLAVKEQLTNISKRWVKDEEQLAVHRTAKLCNLAYLLFLGSYVSFGSLTVLTAVLRGQTPWRIYNPVFDWRANTLYFYIATGFEILFMGSGIMYNQVNDCYPLIFAIIIRSNLGLLKNRVQNLRTDPNRSEEQNYEDLKECIVDHKRILDICDTLRPFFSATIFIQFLLVGLLFGLTMINIMFFANLTTGISSVFYLCALTCQTFPFCYTCTLIDADCDVLAFSIFNSNWLDATPRYKSTLRHFLHNAQKNITFTAGSIFPICLNTNISVAKLAFSVVTFVKQMNIVEKLNGE</sequence>
<proteinExistence type="inferred from homology"/>
<dbReference type="PANTHER" id="PTHR21137">
    <property type="entry name" value="ODORANT RECEPTOR"/>
    <property type="match status" value="1"/>
</dbReference>
<accession>A0A6P8XEX9</accession>
<comment type="caution">
    <text evidence="10">Lacks conserved residue(s) required for the propagation of feature annotation.</text>
</comment>
<keyword evidence="3 10" id="KW-0716">Sensory transduction</keyword>
<name>A0A6P8XEX9_DROAB</name>
<evidence type="ECO:0000313" key="12">
    <source>
        <dbReference type="RefSeq" id="XP_034114906.2"/>
    </source>
</evidence>
<feature type="transmembrane region" description="Helical" evidence="10">
    <location>
        <begin position="225"/>
        <end position="247"/>
    </location>
</feature>
<evidence type="ECO:0000256" key="7">
    <source>
        <dbReference type="ARBA" id="ARBA00023136"/>
    </source>
</evidence>
<dbReference type="AlphaFoldDB" id="A0A6P8XEX9"/>
<evidence type="ECO:0000256" key="8">
    <source>
        <dbReference type="ARBA" id="ARBA00023170"/>
    </source>
</evidence>
<keyword evidence="8 10" id="KW-0675">Receptor</keyword>
<evidence type="ECO:0000313" key="11">
    <source>
        <dbReference type="Proteomes" id="UP000515160"/>
    </source>
</evidence>
<keyword evidence="6 10" id="KW-1133">Transmembrane helix</keyword>
<feature type="transmembrane region" description="Helical" evidence="10">
    <location>
        <begin position="46"/>
        <end position="66"/>
    </location>
</feature>
<evidence type="ECO:0000256" key="6">
    <source>
        <dbReference type="ARBA" id="ARBA00022989"/>
    </source>
</evidence>
<dbReference type="GeneID" id="117574957"/>
<keyword evidence="7 10" id="KW-0472">Membrane</keyword>
<evidence type="ECO:0000256" key="9">
    <source>
        <dbReference type="ARBA" id="ARBA00023224"/>
    </source>
</evidence>
<dbReference type="OrthoDB" id="6604226at2759"/>
<comment type="similarity">
    <text evidence="10">Belongs to the insect chemoreceptor superfamily. Heteromeric odorant receptor channel (TC 1.A.69) family.</text>
</comment>
<keyword evidence="11" id="KW-1185">Reference proteome</keyword>
<feature type="transmembrane region" description="Helical" evidence="10">
    <location>
        <begin position="7"/>
        <end position="26"/>
    </location>
</feature>
<reference evidence="12" key="1">
    <citation type="submission" date="2025-08" db="UniProtKB">
        <authorList>
            <consortium name="RefSeq"/>
        </authorList>
    </citation>
    <scope>IDENTIFICATION</scope>
    <source>
        <strain evidence="12">15112-1751.03</strain>
        <tissue evidence="12">Whole Adult</tissue>
    </source>
</reference>
<organism evidence="11 12">
    <name type="scientific">Drosophila albomicans</name>
    <name type="common">Fruit fly</name>
    <dbReference type="NCBI Taxonomy" id="7291"/>
    <lineage>
        <taxon>Eukaryota</taxon>
        <taxon>Metazoa</taxon>
        <taxon>Ecdysozoa</taxon>
        <taxon>Arthropoda</taxon>
        <taxon>Hexapoda</taxon>
        <taxon>Insecta</taxon>
        <taxon>Pterygota</taxon>
        <taxon>Neoptera</taxon>
        <taxon>Endopterygota</taxon>
        <taxon>Diptera</taxon>
        <taxon>Brachycera</taxon>
        <taxon>Muscomorpha</taxon>
        <taxon>Ephydroidea</taxon>
        <taxon>Drosophilidae</taxon>
        <taxon>Drosophila</taxon>
    </lineage>
</organism>
<keyword evidence="4 10" id="KW-0812">Transmembrane</keyword>
<dbReference type="InterPro" id="IPR004117">
    <property type="entry name" value="7tm6_olfct_rcpt"/>
</dbReference>